<gene>
    <name evidence="6" type="ORF">E3O06_11555</name>
</gene>
<proteinExistence type="predicted"/>
<dbReference type="PANTHER" id="PTHR45947">
    <property type="entry name" value="SULFOQUINOVOSYL TRANSFERASE SQD2"/>
    <property type="match status" value="1"/>
</dbReference>
<dbReference type="PANTHER" id="PTHR45947:SF3">
    <property type="entry name" value="SULFOQUINOVOSYL TRANSFERASE SQD2"/>
    <property type="match status" value="1"/>
</dbReference>
<dbReference type="AlphaFoldDB" id="A0A4R8UTZ8"/>
<evidence type="ECO:0000256" key="1">
    <source>
        <dbReference type="ARBA" id="ARBA00021292"/>
    </source>
</evidence>
<evidence type="ECO:0000259" key="5">
    <source>
        <dbReference type="Pfam" id="PF13579"/>
    </source>
</evidence>
<sequence>MKIAIVSQYYRPENATITNSLAAGLTKRGHAVRVITGYPNFPSGRLYPGYRQRLCHRERDGGVDVRRVPIVVSHSQNPFGRIASYLSFALSSFSAGRYIADADVVYVYATQMTAAIAPLVWSRSRRIPFVLHVQDLWPESITGSSILKGRLAKRVVEAILTPWLLLTYQAASATVAIAPTMGAMLHARGVPVDKLHIVYNWNDDGADAGDTTATPSETDAGLTVTYAGNIGHLQDLATVIQAAHQVEDLVGFRLVLIGSGAASDELKKLAERLGAKSVVFRDRIAPSDMRSVYMESDFQIISLKNLKIFRGTIPSKLQASLSHGVPVITTVPGDVASLVQANGIGLTAEPEDVGSLARAFRAAFAMTSKERKSMGRRARQYYQANMTSDAGVDAIERILVGAANARGAVQRWPKRGV</sequence>
<dbReference type="RefSeq" id="WP_134503540.1">
    <property type="nucleotide sequence ID" value="NZ_SOEY01000023.1"/>
</dbReference>
<evidence type="ECO:0000256" key="3">
    <source>
        <dbReference type="ARBA" id="ARBA00022679"/>
    </source>
</evidence>
<dbReference type="InterPro" id="IPR050194">
    <property type="entry name" value="Glycosyltransferase_grp1"/>
</dbReference>
<name>A0A4R8UTZ8_9MICO</name>
<keyword evidence="3 6" id="KW-0808">Transferase</keyword>
<dbReference type="GO" id="GO:0016758">
    <property type="term" value="F:hexosyltransferase activity"/>
    <property type="evidence" value="ECO:0007669"/>
    <property type="project" value="TreeGrafter"/>
</dbReference>
<dbReference type="Pfam" id="PF00534">
    <property type="entry name" value="Glycos_transf_1"/>
    <property type="match status" value="1"/>
</dbReference>
<keyword evidence="2" id="KW-0328">Glycosyltransferase</keyword>
<evidence type="ECO:0000313" key="7">
    <source>
        <dbReference type="Proteomes" id="UP000298173"/>
    </source>
</evidence>
<organism evidence="6 7">
    <name type="scientific">Cryobacterium glaciale</name>
    <dbReference type="NCBI Taxonomy" id="1259145"/>
    <lineage>
        <taxon>Bacteria</taxon>
        <taxon>Bacillati</taxon>
        <taxon>Actinomycetota</taxon>
        <taxon>Actinomycetes</taxon>
        <taxon>Micrococcales</taxon>
        <taxon>Microbacteriaceae</taxon>
        <taxon>Cryobacterium</taxon>
    </lineage>
</organism>
<dbReference type="Gene3D" id="3.40.50.2000">
    <property type="entry name" value="Glycogen Phosphorylase B"/>
    <property type="match status" value="2"/>
</dbReference>
<dbReference type="OrthoDB" id="3180470at2"/>
<evidence type="ECO:0000313" key="6">
    <source>
        <dbReference type="EMBL" id="TFB71889.1"/>
    </source>
</evidence>
<dbReference type="InterPro" id="IPR028098">
    <property type="entry name" value="Glyco_trans_4-like_N"/>
</dbReference>
<comment type="caution">
    <text evidence="6">The sequence shown here is derived from an EMBL/GenBank/DDBJ whole genome shotgun (WGS) entry which is preliminary data.</text>
</comment>
<protein>
    <recommendedName>
        <fullName evidence="1">D-inositol 3-phosphate glycosyltransferase</fullName>
    </recommendedName>
</protein>
<dbReference type="CDD" id="cd03794">
    <property type="entry name" value="GT4_WbuB-like"/>
    <property type="match status" value="1"/>
</dbReference>
<dbReference type="GO" id="GO:1901137">
    <property type="term" value="P:carbohydrate derivative biosynthetic process"/>
    <property type="evidence" value="ECO:0007669"/>
    <property type="project" value="UniProtKB-ARBA"/>
</dbReference>
<evidence type="ECO:0000256" key="2">
    <source>
        <dbReference type="ARBA" id="ARBA00022676"/>
    </source>
</evidence>
<feature type="domain" description="Glycosyltransferase subfamily 4-like N-terminal" evidence="5">
    <location>
        <begin position="16"/>
        <end position="201"/>
    </location>
</feature>
<feature type="domain" description="Glycosyl transferase family 1" evidence="4">
    <location>
        <begin position="223"/>
        <end position="380"/>
    </location>
</feature>
<dbReference type="Pfam" id="PF13579">
    <property type="entry name" value="Glyco_trans_4_4"/>
    <property type="match status" value="1"/>
</dbReference>
<dbReference type="EMBL" id="SOEY01000023">
    <property type="protein sequence ID" value="TFB71889.1"/>
    <property type="molecule type" value="Genomic_DNA"/>
</dbReference>
<keyword evidence="7" id="KW-1185">Reference proteome</keyword>
<dbReference type="Proteomes" id="UP000298173">
    <property type="component" value="Unassembled WGS sequence"/>
</dbReference>
<evidence type="ECO:0000259" key="4">
    <source>
        <dbReference type="Pfam" id="PF00534"/>
    </source>
</evidence>
<reference evidence="6 7" key="1">
    <citation type="submission" date="2019-03" db="EMBL/GenBank/DDBJ databases">
        <title>Genomics of glacier-inhabiting Cryobacterium strains.</title>
        <authorList>
            <person name="Liu Q."/>
            <person name="Xin Y.-H."/>
        </authorList>
    </citation>
    <scope>NUCLEOTIDE SEQUENCE [LARGE SCALE GENOMIC DNA]</scope>
    <source>
        <strain evidence="6 7">HLT2-23</strain>
    </source>
</reference>
<accession>A0A4R8UTZ8</accession>
<dbReference type="SUPFAM" id="SSF53756">
    <property type="entry name" value="UDP-Glycosyltransferase/glycogen phosphorylase"/>
    <property type="match status" value="1"/>
</dbReference>
<dbReference type="InterPro" id="IPR001296">
    <property type="entry name" value="Glyco_trans_1"/>
</dbReference>